<comment type="caution">
    <text evidence="2">The sequence shown here is derived from an EMBL/GenBank/DDBJ whole genome shotgun (WGS) entry which is preliminary data.</text>
</comment>
<keyword evidence="1" id="KW-1133">Transmembrane helix</keyword>
<gene>
    <name evidence="2" type="ORF">BN1180_02575</name>
</gene>
<protein>
    <submittedName>
        <fullName evidence="2">Uncharacterized protein</fullName>
    </submittedName>
</protein>
<evidence type="ECO:0000256" key="1">
    <source>
        <dbReference type="SAM" id="Phobius"/>
    </source>
</evidence>
<reference evidence="2 3" key="1">
    <citation type="journal article" date="2014" name="Genome Announc.">
        <title>Genome Sequence of Bacillus simplex Strain P558, Isolated from a Human Fecal Sample.</title>
        <authorList>
            <person name="Croce O."/>
            <person name="Hugon P."/>
            <person name="Lagier J.C."/>
            <person name="Bibi F."/>
            <person name="Robert C."/>
            <person name="Azhar E.I."/>
            <person name="Raoult D."/>
            <person name="Fournier P.E."/>
        </authorList>
    </citation>
    <scope>NUCLEOTIDE SEQUENCE [LARGE SCALE GENOMIC DNA]</scope>
    <source>
        <strain evidence="2 3">P558</strain>
    </source>
</reference>
<keyword evidence="3" id="KW-1185">Reference proteome</keyword>
<dbReference type="EMBL" id="CCXW01000001">
    <property type="protein sequence ID" value="CEG32414.1"/>
    <property type="molecule type" value="Genomic_DNA"/>
</dbReference>
<dbReference type="AlphaFoldDB" id="A0AAN2PHU2"/>
<organism evidence="2 3">
    <name type="scientific">Peribacillus simplex</name>
    <dbReference type="NCBI Taxonomy" id="1478"/>
    <lineage>
        <taxon>Bacteria</taxon>
        <taxon>Bacillati</taxon>
        <taxon>Bacillota</taxon>
        <taxon>Bacilli</taxon>
        <taxon>Bacillales</taxon>
        <taxon>Bacillaceae</taxon>
        <taxon>Peribacillus</taxon>
    </lineage>
</organism>
<keyword evidence="1" id="KW-0812">Transmembrane</keyword>
<keyword evidence="1" id="KW-0472">Membrane</keyword>
<evidence type="ECO:0000313" key="2">
    <source>
        <dbReference type="EMBL" id="CEG32414.1"/>
    </source>
</evidence>
<name>A0AAN2PHU2_9BACI</name>
<evidence type="ECO:0000313" key="3">
    <source>
        <dbReference type="Proteomes" id="UP000182110"/>
    </source>
</evidence>
<proteinExistence type="predicted"/>
<sequence>MEVILILCVQKTNYLQIIKNSDLLILNLKSGKSIIHLYCFVYEILITENFVIWQRISMYENSLLFLLEYLVIFGYITTSFSIETSIKLGIPNSFIYVTML</sequence>
<feature type="transmembrane region" description="Helical" evidence="1">
    <location>
        <begin position="33"/>
        <end position="51"/>
    </location>
</feature>
<accession>A0AAN2PHU2</accession>
<feature type="transmembrane region" description="Helical" evidence="1">
    <location>
        <begin position="63"/>
        <end position="82"/>
    </location>
</feature>
<dbReference type="Proteomes" id="UP000182110">
    <property type="component" value="Unassembled WGS sequence"/>
</dbReference>